<evidence type="ECO:0000259" key="6">
    <source>
        <dbReference type="Pfam" id="PF13193"/>
    </source>
</evidence>
<evidence type="ECO:0000313" key="7">
    <source>
        <dbReference type="EMBL" id="EFJ02648.1"/>
    </source>
</evidence>
<keyword evidence="2" id="KW-0436">Ligase</keyword>
<keyword evidence="3" id="KW-0276">Fatty acid metabolism</keyword>
<dbReference type="AlphaFoldDB" id="D8PKA9"/>
<keyword evidence="8" id="KW-1185">Reference proteome</keyword>
<reference evidence="7 8" key="1">
    <citation type="journal article" date="2010" name="Nat. Biotechnol.">
        <title>Genome sequence of the model mushroom Schizophyllum commune.</title>
        <authorList>
            <person name="Ohm R.A."/>
            <person name="de Jong J.F."/>
            <person name="Lugones L.G."/>
            <person name="Aerts A."/>
            <person name="Kothe E."/>
            <person name="Stajich J.E."/>
            <person name="de Vries R.P."/>
            <person name="Record E."/>
            <person name="Levasseur A."/>
            <person name="Baker S.E."/>
            <person name="Bartholomew K.A."/>
            <person name="Coutinho P.M."/>
            <person name="Erdmann S."/>
            <person name="Fowler T.J."/>
            <person name="Gathman A.C."/>
            <person name="Lombard V."/>
            <person name="Henrissat B."/>
            <person name="Knabe N."/>
            <person name="Kuees U."/>
            <person name="Lilly W.W."/>
            <person name="Lindquist E."/>
            <person name="Lucas S."/>
            <person name="Magnuson J.K."/>
            <person name="Piumi F."/>
            <person name="Raudaskoski M."/>
            <person name="Salamov A."/>
            <person name="Schmutz J."/>
            <person name="Schwarze F.W.M.R."/>
            <person name="vanKuyk P.A."/>
            <person name="Horton J.S."/>
            <person name="Grigoriev I.V."/>
            <person name="Woesten H.A.B."/>
        </authorList>
    </citation>
    <scope>NUCLEOTIDE SEQUENCE [LARGE SCALE GENOMIC DNA]</scope>
    <source>
        <strain evidence="8">H4-8 / FGSC 9210</strain>
    </source>
</reference>
<dbReference type="PANTHER" id="PTHR43859:SF4">
    <property type="entry name" value="BUTANOATE--COA LIGASE AAE1-RELATED"/>
    <property type="match status" value="1"/>
</dbReference>
<evidence type="ECO:0000256" key="4">
    <source>
        <dbReference type="ARBA" id="ARBA00023098"/>
    </source>
</evidence>
<gene>
    <name evidence="7" type="ORF">SCHCODRAFT_49211</name>
</gene>
<dbReference type="eggNOG" id="KOG1176">
    <property type="taxonomic scope" value="Eukaryota"/>
</dbReference>
<evidence type="ECO:0000256" key="2">
    <source>
        <dbReference type="ARBA" id="ARBA00022598"/>
    </source>
</evidence>
<dbReference type="InterPro" id="IPR000873">
    <property type="entry name" value="AMP-dep_synth/lig_dom"/>
</dbReference>
<dbReference type="InParanoid" id="D8PKA9"/>
<name>D8PKA9_SCHCM</name>
<dbReference type="EMBL" id="GL377302">
    <property type="protein sequence ID" value="EFJ02648.1"/>
    <property type="molecule type" value="Genomic_DNA"/>
</dbReference>
<dbReference type="HOGENOM" id="CLU_000022_59_5_1"/>
<dbReference type="STRING" id="578458.D8PKA9"/>
<dbReference type="Gene3D" id="3.30.300.30">
    <property type="match status" value="1"/>
</dbReference>
<dbReference type="PROSITE" id="PS00455">
    <property type="entry name" value="AMP_BINDING"/>
    <property type="match status" value="1"/>
</dbReference>
<comment type="similarity">
    <text evidence="1">Belongs to the ATP-dependent AMP-binding enzyme family.</text>
</comment>
<proteinExistence type="inferred from homology"/>
<evidence type="ECO:0000259" key="5">
    <source>
        <dbReference type="Pfam" id="PF00501"/>
    </source>
</evidence>
<dbReference type="OMA" id="CGAPIVY"/>
<dbReference type="InterPro" id="IPR045851">
    <property type="entry name" value="AMP-bd_C_sf"/>
</dbReference>
<dbReference type="SUPFAM" id="SSF56801">
    <property type="entry name" value="Acetyl-CoA synthetase-like"/>
    <property type="match status" value="1"/>
</dbReference>
<evidence type="ECO:0000256" key="1">
    <source>
        <dbReference type="ARBA" id="ARBA00006432"/>
    </source>
</evidence>
<sequence length="580" mass="63623">MSFAPTPASLPPKHVVYRFNEPKGLPVNYHPLNPVQFLLKAALLHPDKLALASPDGPHPVYYSFAVWAQRVQNLAYALIQARIRPGDRVAVIAPNSPMIADSYFGVLAARAIVCAVNTRLRPDDVKYIIEHSGSRFILVDHEFTHLLKGINLPTIVCHDTGRAGDPYEDFLTSGRAFSRERGWLGLDVEADENAAAVLCYTSGTTGRPKGVLTTYRGSYLAAIANAVEAEMNYDSVYLWIVPLFHAAGWCYAWSAAFAFSTQVTLRTAAPGPIWQRLLAPPSATHYCAAPTVQISLVNATEARRVAHSVRTIVAGSAPTSSLIASLESLGIRVVHVYGLTETYGPFVRSYARPHWKDLSLEERAKLMARQGHAFATALEARVVYPPKDGESDDGELVDVPKDGKTIGEIVTRGNIVMKEYLNDPKATRKAFRGNHFNTGDLAVWFEDGSIQVMDRSKDIIISGGENASSLAIEQELATHPALQEVSVIARTHPKWGERPMAFVILRPGARKQWGADCGAKGKDTNGKQQPSAFERELKAYAKGRLPGFACPEWVEVVDELPKTSTGKIQKHELRKVVAKL</sequence>
<dbReference type="InterPro" id="IPR025110">
    <property type="entry name" value="AMP-bd_C"/>
</dbReference>
<evidence type="ECO:0000313" key="8">
    <source>
        <dbReference type="Proteomes" id="UP000007431"/>
    </source>
</evidence>
<evidence type="ECO:0008006" key="9">
    <source>
        <dbReference type="Google" id="ProtNLM"/>
    </source>
</evidence>
<accession>D8PKA9</accession>
<dbReference type="InterPro" id="IPR020845">
    <property type="entry name" value="AMP-binding_CS"/>
</dbReference>
<dbReference type="Pfam" id="PF13193">
    <property type="entry name" value="AMP-binding_C"/>
    <property type="match status" value="1"/>
</dbReference>
<dbReference type="VEuPathDB" id="FungiDB:SCHCODRAFT_02609923"/>
<feature type="domain" description="AMP-dependent synthetase/ligase" evidence="5">
    <location>
        <begin position="42"/>
        <end position="421"/>
    </location>
</feature>
<protein>
    <recommendedName>
        <fullName evidence="9">AMP-dependent synthetase/ligase domain-containing protein</fullName>
    </recommendedName>
</protein>
<dbReference type="Gene3D" id="3.40.50.12780">
    <property type="entry name" value="N-terminal domain of ligase-like"/>
    <property type="match status" value="1"/>
</dbReference>
<dbReference type="Pfam" id="PF00501">
    <property type="entry name" value="AMP-binding"/>
    <property type="match status" value="1"/>
</dbReference>
<organism evidence="8">
    <name type="scientific">Schizophyllum commune (strain H4-8 / FGSC 9210)</name>
    <name type="common">Split gill fungus</name>
    <dbReference type="NCBI Taxonomy" id="578458"/>
    <lineage>
        <taxon>Eukaryota</taxon>
        <taxon>Fungi</taxon>
        <taxon>Dikarya</taxon>
        <taxon>Basidiomycota</taxon>
        <taxon>Agaricomycotina</taxon>
        <taxon>Agaricomycetes</taxon>
        <taxon>Agaricomycetidae</taxon>
        <taxon>Agaricales</taxon>
        <taxon>Schizophyllaceae</taxon>
        <taxon>Schizophyllum</taxon>
    </lineage>
</organism>
<evidence type="ECO:0000256" key="3">
    <source>
        <dbReference type="ARBA" id="ARBA00022832"/>
    </source>
</evidence>
<dbReference type="GO" id="GO:0016874">
    <property type="term" value="F:ligase activity"/>
    <property type="evidence" value="ECO:0007669"/>
    <property type="project" value="UniProtKB-KW"/>
</dbReference>
<dbReference type="GO" id="GO:0006631">
    <property type="term" value="P:fatty acid metabolic process"/>
    <property type="evidence" value="ECO:0007669"/>
    <property type="project" value="UniProtKB-KW"/>
</dbReference>
<keyword evidence="4" id="KW-0443">Lipid metabolism</keyword>
<dbReference type="PANTHER" id="PTHR43859">
    <property type="entry name" value="ACYL-ACTIVATING ENZYME"/>
    <property type="match status" value="1"/>
</dbReference>
<feature type="domain" description="AMP-binding enzyme C-terminal" evidence="6">
    <location>
        <begin position="472"/>
        <end position="567"/>
    </location>
</feature>
<dbReference type="Proteomes" id="UP000007431">
    <property type="component" value="Unassembled WGS sequence"/>
</dbReference>
<dbReference type="InterPro" id="IPR042099">
    <property type="entry name" value="ANL_N_sf"/>
</dbReference>